<dbReference type="AlphaFoldDB" id="A0A8H3G6B7"/>
<reference evidence="1" key="1">
    <citation type="submission" date="2021-03" db="EMBL/GenBank/DDBJ databases">
        <authorList>
            <person name="Tagirdzhanova G."/>
        </authorList>
    </citation>
    <scope>NUCLEOTIDE SEQUENCE</scope>
</reference>
<name>A0A8H3G6B7_9LECA</name>
<protein>
    <submittedName>
        <fullName evidence="1">Uncharacterized protein</fullName>
    </submittedName>
</protein>
<sequence length="83" mass="9364">MDDYDGPLPQCEGPKLDPFPDPNPIITFLRLLSDKDAEVHAHVFEATINSTAYALKLFKFYDFQIQRAGLVGKQNDLVPDDLL</sequence>
<organism evidence="1 2">
    <name type="scientific">Alectoria fallacina</name>
    <dbReference type="NCBI Taxonomy" id="1903189"/>
    <lineage>
        <taxon>Eukaryota</taxon>
        <taxon>Fungi</taxon>
        <taxon>Dikarya</taxon>
        <taxon>Ascomycota</taxon>
        <taxon>Pezizomycotina</taxon>
        <taxon>Lecanoromycetes</taxon>
        <taxon>OSLEUM clade</taxon>
        <taxon>Lecanoromycetidae</taxon>
        <taxon>Lecanorales</taxon>
        <taxon>Lecanorineae</taxon>
        <taxon>Parmeliaceae</taxon>
        <taxon>Alectoria</taxon>
    </lineage>
</organism>
<dbReference type="Proteomes" id="UP000664203">
    <property type="component" value="Unassembled WGS sequence"/>
</dbReference>
<accession>A0A8H3G6B7</accession>
<gene>
    <name evidence="1" type="ORF">ALECFALPRED_007180</name>
</gene>
<dbReference type="Pfam" id="PF13095">
    <property type="entry name" value="FTA2"/>
    <property type="match status" value="1"/>
</dbReference>
<evidence type="ECO:0000313" key="2">
    <source>
        <dbReference type="Proteomes" id="UP000664203"/>
    </source>
</evidence>
<dbReference type="OrthoDB" id="3432781at2759"/>
<evidence type="ECO:0000313" key="1">
    <source>
        <dbReference type="EMBL" id="CAF9937353.1"/>
    </source>
</evidence>
<dbReference type="InterPro" id="IPR025213">
    <property type="entry name" value="Sim4_Fta2"/>
</dbReference>
<dbReference type="EMBL" id="CAJPDR010000468">
    <property type="protein sequence ID" value="CAF9937353.1"/>
    <property type="molecule type" value="Genomic_DNA"/>
</dbReference>
<keyword evidence="2" id="KW-1185">Reference proteome</keyword>
<comment type="caution">
    <text evidence="1">The sequence shown here is derived from an EMBL/GenBank/DDBJ whole genome shotgun (WGS) entry which is preliminary data.</text>
</comment>
<proteinExistence type="predicted"/>